<sequence>MTKDLTSVESVHIMKDALNEIKTISLDFSPTKKQTVGNKPHILSLVLGTIFVVFLALFVTGFDYQPWWVFAIVLILGLGITFPACFNQYWSVDKKQITITSYSNNDFKKLAQLFNLTSKYQTIINLSNVQEAAIVYRKIVRLSPFNFNPDYLLLGITTKDGKEIDLDLGNIDYQGLATITLYLSEAGAKVSDQQGILRLLSENQNLFKHFHKKWASL</sequence>
<feature type="transmembrane region" description="Helical" evidence="1">
    <location>
        <begin position="67"/>
        <end position="86"/>
    </location>
</feature>
<reference evidence="2 3" key="1">
    <citation type="submission" date="2018-06" db="EMBL/GenBank/DDBJ databases">
        <title>Complete genome sequnece of Lactobacillus amylovorus PMRA3.</title>
        <authorList>
            <person name="Nam Y.-D."/>
            <person name="Chung W.-H."/>
            <person name="Park Y.S."/>
            <person name="Kang J."/>
        </authorList>
    </citation>
    <scope>NUCLEOTIDE SEQUENCE [LARGE SCALE GENOMIC DNA]</scope>
    <source>
        <strain evidence="2 3">PMRA3</strain>
    </source>
</reference>
<gene>
    <name evidence="2" type="ORF">DM298_05640</name>
</gene>
<dbReference type="RefSeq" id="WP_139962324.1">
    <property type="nucleotide sequence ID" value="NZ_CP029754.1"/>
</dbReference>
<keyword evidence="1" id="KW-0812">Transmembrane</keyword>
<name>A0A5B8EGN1_LACAM</name>
<dbReference type="Proteomes" id="UP000312326">
    <property type="component" value="Chromosome"/>
</dbReference>
<keyword evidence="1" id="KW-1133">Transmembrane helix</keyword>
<accession>A0A5B8EGN1</accession>
<feature type="transmembrane region" description="Helical" evidence="1">
    <location>
        <begin position="42"/>
        <end position="61"/>
    </location>
</feature>
<dbReference type="EMBL" id="CP029754">
    <property type="protein sequence ID" value="QDD70394.1"/>
    <property type="molecule type" value="Genomic_DNA"/>
</dbReference>
<evidence type="ECO:0000313" key="2">
    <source>
        <dbReference type="EMBL" id="QDD70394.1"/>
    </source>
</evidence>
<keyword evidence="1" id="KW-0472">Membrane</keyword>
<evidence type="ECO:0000256" key="1">
    <source>
        <dbReference type="SAM" id="Phobius"/>
    </source>
</evidence>
<proteinExistence type="predicted"/>
<evidence type="ECO:0000313" key="3">
    <source>
        <dbReference type="Proteomes" id="UP000312326"/>
    </source>
</evidence>
<protein>
    <submittedName>
        <fullName evidence="2">XRE family transcriptional regulator</fullName>
    </submittedName>
</protein>
<organism evidence="2 3">
    <name type="scientific">Lactobacillus amylovorus</name>
    <dbReference type="NCBI Taxonomy" id="1604"/>
    <lineage>
        <taxon>Bacteria</taxon>
        <taxon>Bacillati</taxon>
        <taxon>Bacillota</taxon>
        <taxon>Bacilli</taxon>
        <taxon>Lactobacillales</taxon>
        <taxon>Lactobacillaceae</taxon>
        <taxon>Lactobacillus</taxon>
    </lineage>
</organism>
<dbReference type="AlphaFoldDB" id="A0A5B8EGN1"/>